<feature type="domain" description="Aminoacyl-transfer RNA synthetases class-II family profile" evidence="12">
    <location>
        <begin position="228"/>
        <end position="490"/>
    </location>
</feature>
<sequence length="496" mass="57063">MNSVENNILKALVTEDAVKSDVLANKLGVEHQVVVGAIKSLEAANYIKSEIERKPTWKLTNEAIKICDEGSPEFLLWELLAAGEMPQEAITEKLGRDVTAVAMSNGMKSKIFSLKKDGGRVIVGRSPAVVSFQDTVRIALSKATCGEHIDPKDADMLKKRKLATLDTIKLFIVTRGDSFAPEVRAKAVGDITKEMLLDGSWQTTTFKEYNLGAAGREVSCGQLHPLLKVRQEFREIFMELGFQEMETDHWVESSFWNFDALFIPQNHPARDMQDTFFVAKPATSELKEREVVENVRKVHEDNFRCTWKEEESRRNVLRTHTTSCSAFWLHFLAQNSPLLPDGRRGFRPGRYYSIDRVFRNEEMDRTHLCEFHQIEGCVIDRSISLANMMHTFELFFRRIGVERLRFKPVFNPYTEPSMEIFGWHTQLKRWIEVCNSGLFRPEMLVPLGFDEDVTVMAWGLSLERPTMIKYGLSSIHELFGHKVDLRFIRNSRLMRF</sequence>
<dbReference type="InterPro" id="IPR002319">
    <property type="entry name" value="Phenylalanyl-tRNA_Synthase"/>
</dbReference>
<keyword evidence="4" id="KW-0963">Cytoplasm</keyword>
<dbReference type="AlphaFoldDB" id="G0V2Q4"/>
<dbReference type="CDD" id="cd00496">
    <property type="entry name" value="PheRS_alpha_core"/>
    <property type="match status" value="1"/>
</dbReference>
<dbReference type="EC" id="6.1.1.20" evidence="3"/>
<dbReference type="Pfam" id="PF01409">
    <property type="entry name" value="tRNA-synt_2d"/>
    <property type="match status" value="1"/>
</dbReference>
<evidence type="ECO:0000313" key="13">
    <source>
        <dbReference type="EMBL" id="CCC95926.1"/>
    </source>
</evidence>
<dbReference type="PANTHER" id="PTHR11538:SF40">
    <property type="entry name" value="PHENYLALANINE--TRNA LIGASE ALPHA SUBUNIT"/>
    <property type="match status" value="1"/>
</dbReference>
<evidence type="ECO:0000256" key="3">
    <source>
        <dbReference type="ARBA" id="ARBA00012814"/>
    </source>
</evidence>
<organism evidence="13">
    <name type="scientific">Trypanosoma congolense (strain IL3000)</name>
    <dbReference type="NCBI Taxonomy" id="1068625"/>
    <lineage>
        <taxon>Eukaryota</taxon>
        <taxon>Discoba</taxon>
        <taxon>Euglenozoa</taxon>
        <taxon>Kinetoplastea</taxon>
        <taxon>Metakinetoplastina</taxon>
        <taxon>Trypanosomatida</taxon>
        <taxon>Trypanosomatidae</taxon>
        <taxon>Trypanosoma</taxon>
        <taxon>Nannomonas</taxon>
    </lineage>
</organism>
<dbReference type="GO" id="GO:0005829">
    <property type="term" value="C:cytosol"/>
    <property type="evidence" value="ECO:0007669"/>
    <property type="project" value="TreeGrafter"/>
</dbReference>
<accession>G0V2Q4</accession>
<evidence type="ECO:0000256" key="5">
    <source>
        <dbReference type="ARBA" id="ARBA00022598"/>
    </source>
</evidence>
<dbReference type="InterPro" id="IPR036390">
    <property type="entry name" value="WH_DNA-bd_sf"/>
</dbReference>
<dbReference type="PANTHER" id="PTHR11538">
    <property type="entry name" value="PHENYLALANYL-TRNA SYNTHETASE"/>
    <property type="match status" value="1"/>
</dbReference>
<evidence type="ECO:0000256" key="11">
    <source>
        <dbReference type="ARBA" id="ARBA00023146"/>
    </source>
</evidence>
<dbReference type="PROSITE" id="PS50862">
    <property type="entry name" value="AA_TRNA_LIGASE_II"/>
    <property type="match status" value="1"/>
</dbReference>
<dbReference type="SUPFAM" id="SSF55681">
    <property type="entry name" value="Class II aaRS and biotin synthetases"/>
    <property type="match status" value="1"/>
</dbReference>
<dbReference type="Gene3D" id="3.30.1370.240">
    <property type="match status" value="1"/>
</dbReference>
<evidence type="ECO:0000256" key="9">
    <source>
        <dbReference type="ARBA" id="ARBA00022842"/>
    </source>
</evidence>
<evidence type="ECO:0000259" key="12">
    <source>
        <dbReference type="PROSITE" id="PS50862"/>
    </source>
</evidence>
<keyword evidence="6" id="KW-0479">Metal-binding</keyword>
<comment type="subcellular location">
    <subcellularLocation>
        <location evidence="1">Cytoplasm</location>
    </subcellularLocation>
</comment>
<dbReference type="InterPro" id="IPR045864">
    <property type="entry name" value="aa-tRNA-synth_II/BPL/LPL"/>
</dbReference>
<dbReference type="EMBL" id="HE575324">
    <property type="protein sequence ID" value="CCC95926.1"/>
    <property type="molecule type" value="Genomic_DNA"/>
</dbReference>
<dbReference type="Gene3D" id="3.30.930.10">
    <property type="entry name" value="Bira Bifunctional Protein, Domain 2"/>
    <property type="match status" value="1"/>
</dbReference>
<dbReference type="InterPro" id="IPR040724">
    <property type="entry name" value="PheRS_DBD1"/>
</dbReference>
<protein>
    <recommendedName>
        <fullName evidence="3">phenylalanine--tRNA ligase</fullName>
        <ecNumber evidence="3">6.1.1.20</ecNumber>
    </recommendedName>
</protein>
<gene>
    <name evidence="13" type="ORF">TCIL3000_11_14420</name>
</gene>
<dbReference type="NCBIfam" id="TIGR00468">
    <property type="entry name" value="pheS"/>
    <property type="match status" value="1"/>
</dbReference>
<dbReference type="GO" id="GO:0046872">
    <property type="term" value="F:metal ion binding"/>
    <property type="evidence" value="ECO:0007669"/>
    <property type="project" value="UniProtKB-KW"/>
</dbReference>
<keyword evidence="7" id="KW-0547">Nucleotide-binding</keyword>
<keyword evidence="10" id="KW-0648">Protein biosynthesis</keyword>
<dbReference type="InterPro" id="IPR006195">
    <property type="entry name" value="aa-tRNA-synth_II"/>
</dbReference>
<comment type="similarity">
    <text evidence="2">Belongs to the class-II aminoacyl-tRNA synthetase family. Phe-tRNA synthetase alpha subunit type 2 subfamily.</text>
</comment>
<keyword evidence="9" id="KW-0460">Magnesium</keyword>
<dbReference type="Pfam" id="PF18552">
    <property type="entry name" value="PheRS_DBD1"/>
    <property type="match status" value="1"/>
</dbReference>
<dbReference type="Gene3D" id="1.10.10.2330">
    <property type="match status" value="1"/>
</dbReference>
<evidence type="ECO:0000256" key="2">
    <source>
        <dbReference type="ARBA" id="ARBA00006703"/>
    </source>
</evidence>
<keyword evidence="5" id="KW-0436">Ligase</keyword>
<keyword evidence="11" id="KW-0030">Aminoacyl-tRNA synthetase</keyword>
<keyword evidence="8" id="KW-0067">ATP-binding</keyword>
<reference evidence="13" key="1">
    <citation type="journal article" date="2012" name="Proc. Natl. Acad. Sci. U.S.A.">
        <title>Antigenic diversity is generated by distinct evolutionary mechanisms in African trypanosome species.</title>
        <authorList>
            <person name="Jackson A.P."/>
            <person name="Berry A."/>
            <person name="Aslett M."/>
            <person name="Allison H.C."/>
            <person name="Burton P."/>
            <person name="Vavrova-Anderson J."/>
            <person name="Brown R."/>
            <person name="Browne H."/>
            <person name="Corton N."/>
            <person name="Hauser H."/>
            <person name="Gamble J."/>
            <person name="Gilderthorp R."/>
            <person name="Marcello L."/>
            <person name="McQuillan J."/>
            <person name="Otto T.D."/>
            <person name="Quail M.A."/>
            <person name="Sanders M.J."/>
            <person name="van Tonder A."/>
            <person name="Ginger M.L."/>
            <person name="Field M.C."/>
            <person name="Barry J.D."/>
            <person name="Hertz-Fowler C."/>
            <person name="Berriman M."/>
        </authorList>
    </citation>
    <scope>NUCLEOTIDE SEQUENCE</scope>
    <source>
        <strain evidence="13">IL3000</strain>
    </source>
</reference>
<evidence type="ECO:0000256" key="10">
    <source>
        <dbReference type="ARBA" id="ARBA00022917"/>
    </source>
</evidence>
<dbReference type="GO" id="GO:0005524">
    <property type="term" value="F:ATP binding"/>
    <property type="evidence" value="ECO:0007669"/>
    <property type="project" value="UniProtKB-KW"/>
</dbReference>
<proteinExistence type="inferred from homology"/>
<evidence type="ECO:0000256" key="7">
    <source>
        <dbReference type="ARBA" id="ARBA00022741"/>
    </source>
</evidence>
<dbReference type="GO" id="GO:0000049">
    <property type="term" value="F:tRNA binding"/>
    <property type="evidence" value="ECO:0007669"/>
    <property type="project" value="InterPro"/>
</dbReference>
<evidence type="ECO:0000256" key="8">
    <source>
        <dbReference type="ARBA" id="ARBA00022840"/>
    </source>
</evidence>
<dbReference type="SUPFAM" id="SSF46785">
    <property type="entry name" value="Winged helix' DNA-binding domain"/>
    <property type="match status" value="1"/>
</dbReference>
<dbReference type="Gene3D" id="1.10.10.2320">
    <property type="match status" value="1"/>
</dbReference>
<dbReference type="GO" id="GO:0009328">
    <property type="term" value="C:phenylalanine-tRNA ligase complex"/>
    <property type="evidence" value="ECO:0007669"/>
    <property type="project" value="TreeGrafter"/>
</dbReference>
<dbReference type="GO" id="GO:0006432">
    <property type="term" value="P:phenylalanyl-tRNA aminoacylation"/>
    <property type="evidence" value="ECO:0007669"/>
    <property type="project" value="InterPro"/>
</dbReference>
<evidence type="ECO:0000256" key="1">
    <source>
        <dbReference type="ARBA" id="ARBA00004496"/>
    </source>
</evidence>
<name>G0V2Q4_TRYCI</name>
<dbReference type="GO" id="GO:0004826">
    <property type="term" value="F:phenylalanine-tRNA ligase activity"/>
    <property type="evidence" value="ECO:0007669"/>
    <property type="project" value="UniProtKB-EC"/>
</dbReference>
<evidence type="ECO:0000256" key="4">
    <source>
        <dbReference type="ARBA" id="ARBA00022490"/>
    </source>
</evidence>
<evidence type="ECO:0000256" key="6">
    <source>
        <dbReference type="ARBA" id="ARBA00022723"/>
    </source>
</evidence>
<dbReference type="VEuPathDB" id="TriTrypDB:TcIL3000.11.14420"/>
<dbReference type="InterPro" id="IPR004529">
    <property type="entry name" value="Phe-tRNA-synth_IIc_asu"/>
</dbReference>
<dbReference type="NCBIfam" id="NF003210">
    <property type="entry name" value="PRK04172.1"/>
    <property type="match status" value="1"/>
</dbReference>